<dbReference type="InterPro" id="IPR001173">
    <property type="entry name" value="Glyco_trans_2-like"/>
</dbReference>
<protein>
    <submittedName>
        <fullName evidence="7">Glycosyl transferase, family 2</fullName>
    </submittedName>
</protein>
<dbReference type="SUPFAM" id="SSF53448">
    <property type="entry name" value="Nucleotide-diphospho-sugar transferases"/>
    <property type="match status" value="1"/>
</dbReference>
<keyword evidence="2" id="KW-1003">Cell membrane</keyword>
<evidence type="ECO:0000256" key="3">
    <source>
        <dbReference type="ARBA" id="ARBA00022676"/>
    </source>
</evidence>
<keyword evidence="4 7" id="KW-0808">Transferase</keyword>
<comment type="subcellular location">
    <subcellularLocation>
        <location evidence="1">Cell membrane</location>
    </subcellularLocation>
</comment>
<dbReference type="PANTHER" id="PTHR43646:SF2">
    <property type="entry name" value="GLYCOSYLTRANSFERASE 2-LIKE DOMAIN-CONTAINING PROTEIN"/>
    <property type="match status" value="1"/>
</dbReference>
<proteinExistence type="predicted"/>
<dbReference type="CAZy" id="GT2">
    <property type="family name" value="Glycosyltransferase Family 2"/>
</dbReference>
<evidence type="ECO:0000313" key="8">
    <source>
        <dbReference type="Proteomes" id="UP000002432"/>
    </source>
</evidence>
<keyword evidence="3" id="KW-0328">Glycosyltransferase</keyword>
<evidence type="ECO:0000259" key="6">
    <source>
        <dbReference type="Pfam" id="PF00535"/>
    </source>
</evidence>
<gene>
    <name evidence="7" type="ordered locus">Acid345_4015</name>
</gene>
<evidence type="ECO:0000313" key="7">
    <source>
        <dbReference type="EMBL" id="ABF43015.1"/>
    </source>
</evidence>
<dbReference type="EMBL" id="CP000360">
    <property type="protein sequence ID" value="ABF43015.1"/>
    <property type="molecule type" value="Genomic_DNA"/>
</dbReference>
<dbReference type="HOGENOM" id="CLU_1330479_0_0_0"/>
<keyword evidence="8" id="KW-1185">Reference proteome</keyword>
<accession>Q1IJD5</accession>
<dbReference type="STRING" id="204669.Acid345_4015"/>
<dbReference type="Gene3D" id="3.90.550.10">
    <property type="entry name" value="Spore Coat Polysaccharide Biosynthesis Protein SpsA, Chain A"/>
    <property type="match status" value="1"/>
</dbReference>
<evidence type="ECO:0000256" key="2">
    <source>
        <dbReference type="ARBA" id="ARBA00022475"/>
    </source>
</evidence>
<dbReference type="InterPro" id="IPR029044">
    <property type="entry name" value="Nucleotide-diphossugar_trans"/>
</dbReference>
<keyword evidence="5" id="KW-0472">Membrane</keyword>
<feature type="domain" description="Glycosyltransferase 2-like" evidence="6">
    <location>
        <begin position="5"/>
        <end position="133"/>
    </location>
</feature>
<dbReference type="eggNOG" id="COG1215">
    <property type="taxonomic scope" value="Bacteria"/>
</dbReference>
<evidence type="ECO:0000256" key="5">
    <source>
        <dbReference type="ARBA" id="ARBA00023136"/>
    </source>
</evidence>
<dbReference type="EnsemblBacteria" id="ABF43015">
    <property type="protein sequence ID" value="ABF43015"/>
    <property type="gene ID" value="Acid345_4015"/>
</dbReference>
<dbReference type="AlphaFoldDB" id="Q1IJD5"/>
<dbReference type="Pfam" id="PF00535">
    <property type="entry name" value="Glycos_transf_2"/>
    <property type="match status" value="1"/>
</dbReference>
<dbReference type="Proteomes" id="UP000002432">
    <property type="component" value="Chromosome"/>
</dbReference>
<dbReference type="KEGG" id="aba:Acid345_4015"/>
<reference evidence="7 8" key="1">
    <citation type="journal article" date="2009" name="Appl. Environ. Microbiol.">
        <title>Three genomes from the phylum Acidobacteria provide insight into the lifestyles of these microorganisms in soils.</title>
        <authorList>
            <person name="Ward N.L."/>
            <person name="Challacombe J.F."/>
            <person name="Janssen P.H."/>
            <person name="Henrissat B."/>
            <person name="Coutinho P.M."/>
            <person name="Wu M."/>
            <person name="Xie G."/>
            <person name="Haft D.H."/>
            <person name="Sait M."/>
            <person name="Badger J."/>
            <person name="Barabote R.D."/>
            <person name="Bradley B."/>
            <person name="Brettin T.S."/>
            <person name="Brinkac L.M."/>
            <person name="Bruce D."/>
            <person name="Creasy T."/>
            <person name="Daugherty S.C."/>
            <person name="Davidsen T.M."/>
            <person name="DeBoy R.T."/>
            <person name="Detter J.C."/>
            <person name="Dodson R.J."/>
            <person name="Durkin A.S."/>
            <person name="Ganapathy A."/>
            <person name="Gwinn-Giglio M."/>
            <person name="Han C.S."/>
            <person name="Khouri H."/>
            <person name="Kiss H."/>
            <person name="Kothari S.P."/>
            <person name="Madupu R."/>
            <person name="Nelson K.E."/>
            <person name="Nelson W.C."/>
            <person name="Paulsen I."/>
            <person name="Penn K."/>
            <person name="Ren Q."/>
            <person name="Rosovitz M.J."/>
            <person name="Selengut J.D."/>
            <person name="Shrivastava S."/>
            <person name="Sullivan S.A."/>
            <person name="Tapia R."/>
            <person name="Thompson L.S."/>
            <person name="Watkins K.L."/>
            <person name="Yang Q."/>
            <person name="Yu C."/>
            <person name="Zafar N."/>
            <person name="Zhou L."/>
            <person name="Kuske C.R."/>
        </authorList>
    </citation>
    <scope>NUCLEOTIDE SEQUENCE [LARGE SCALE GENOMIC DNA]</scope>
    <source>
        <strain evidence="7 8">Ellin345</strain>
    </source>
</reference>
<dbReference type="GO" id="GO:0016757">
    <property type="term" value="F:glycosyltransferase activity"/>
    <property type="evidence" value="ECO:0007669"/>
    <property type="project" value="UniProtKB-KW"/>
</dbReference>
<sequence length="206" mass="23539">MARTKVFVADASSTDGTPEIARSFDAYLNVEVIAGGLPSVGRNAGAKLATTRYALFIDADIELEDPTLLRRATETMRRRNLHCLTTNIWCSNGRLSDHALYIGNNLVQYFASWTKPFATGMFMLFERAKFNELGGFNEKALYAEDYLLTKQVSPRRFGIVRGSVSTTNRRFQKMGHLKIVRMFLKTALNSWNESYFLRDHQYWKEA</sequence>
<evidence type="ECO:0000256" key="4">
    <source>
        <dbReference type="ARBA" id="ARBA00022679"/>
    </source>
</evidence>
<dbReference type="PANTHER" id="PTHR43646">
    <property type="entry name" value="GLYCOSYLTRANSFERASE"/>
    <property type="match status" value="1"/>
</dbReference>
<organism evidence="7 8">
    <name type="scientific">Koribacter versatilis (strain Ellin345)</name>
    <dbReference type="NCBI Taxonomy" id="204669"/>
    <lineage>
        <taxon>Bacteria</taxon>
        <taxon>Pseudomonadati</taxon>
        <taxon>Acidobacteriota</taxon>
        <taxon>Terriglobia</taxon>
        <taxon>Terriglobales</taxon>
        <taxon>Candidatus Korobacteraceae</taxon>
        <taxon>Candidatus Korobacter</taxon>
    </lineage>
</organism>
<name>Q1IJD5_KORVE</name>
<evidence type="ECO:0000256" key="1">
    <source>
        <dbReference type="ARBA" id="ARBA00004236"/>
    </source>
</evidence>
<dbReference type="GO" id="GO:0005886">
    <property type="term" value="C:plasma membrane"/>
    <property type="evidence" value="ECO:0007669"/>
    <property type="project" value="UniProtKB-SubCell"/>
</dbReference>